<gene>
    <name evidence="1" type="ORF">NE237_000616</name>
</gene>
<reference evidence="1" key="1">
    <citation type="journal article" date="2023" name="Plant J.">
        <title>The genome of the king protea, Protea cynaroides.</title>
        <authorList>
            <person name="Chang J."/>
            <person name="Duong T.A."/>
            <person name="Schoeman C."/>
            <person name="Ma X."/>
            <person name="Roodt D."/>
            <person name="Barker N."/>
            <person name="Li Z."/>
            <person name="Van de Peer Y."/>
            <person name="Mizrachi E."/>
        </authorList>
    </citation>
    <scope>NUCLEOTIDE SEQUENCE</scope>
    <source>
        <tissue evidence="1">Young leaves</tissue>
    </source>
</reference>
<protein>
    <submittedName>
        <fullName evidence="1">Uncharacterized protein</fullName>
    </submittedName>
</protein>
<keyword evidence="2" id="KW-1185">Reference proteome</keyword>
<dbReference type="EMBL" id="JAMYWD010000003">
    <property type="protein sequence ID" value="KAJ4975510.1"/>
    <property type="molecule type" value="Genomic_DNA"/>
</dbReference>
<accession>A0A9Q0QXN5</accession>
<name>A0A9Q0QXN5_9MAGN</name>
<comment type="caution">
    <text evidence="1">The sequence shown here is derived from an EMBL/GenBank/DDBJ whole genome shotgun (WGS) entry which is preliminary data.</text>
</comment>
<sequence>MVRRNERDLVSPYPTMTLRFPALLRLEFEEGEDFVTCNANLGGNLGQDRSEFQNGLCCLCWSVGLQKNTTINGNEKKLLQKKENFVFSFSFFLSLAIDDSLFA</sequence>
<evidence type="ECO:0000313" key="1">
    <source>
        <dbReference type="EMBL" id="KAJ4975510.1"/>
    </source>
</evidence>
<dbReference type="Proteomes" id="UP001141806">
    <property type="component" value="Unassembled WGS sequence"/>
</dbReference>
<dbReference type="AlphaFoldDB" id="A0A9Q0QXN5"/>
<proteinExistence type="predicted"/>
<evidence type="ECO:0000313" key="2">
    <source>
        <dbReference type="Proteomes" id="UP001141806"/>
    </source>
</evidence>
<organism evidence="1 2">
    <name type="scientific">Protea cynaroides</name>
    <dbReference type="NCBI Taxonomy" id="273540"/>
    <lineage>
        <taxon>Eukaryota</taxon>
        <taxon>Viridiplantae</taxon>
        <taxon>Streptophyta</taxon>
        <taxon>Embryophyta</taxon>
        <taxon>Tracheophyta</taxon>
        <taxon>Spermatophyta</taxon>
        <taxon>Magnoliopsida</taxon>
        <taxon>Proteales</taxon>
        <taxon>Proteaceae</taxon>
        <taxon>Protea</taxon>
    </lineage>
</organism>